<accession>W3XGI2</accession>
<dbReference type="RefSeq" id="XP_007829916.1">
    <property type="nucleotide sequence ID" value="XM_007831725.1"/>
</dbReference>
<evidence type="ECO:0000313" key="1">
    <source>
        <dbReference type="EMBL" id="ETS85119.1"/>
    </source>
</evidence>
<evidence type="ECO:0000313" key="2">
    <source>
        <dbReference type="Proteomes" id="UP000030651"/>
    </source>
</evidence>
<dbReference type="HOGENOM" id="CLU_1219429_0_0_1"/>
<dbReference type="GeneID" id="19268157"/>
<dbReference type="eggNOG" id="ENOG502SU78">
    <property type="taxonomic scope" value="Eukaryota"/>
</dbReference>
<organism evidence="1 2">
    <name type="scientific">Pestalotiopsis fici (strain W106-1 / CGMCC3.15140)</name>
    <dbReference type="NCBI Taxonomy" id="1229662"/>
    <lineage>
        <taxon>Eukaryota</taxon>
        <taxon>Fungi</taxon>
        <taxon>Dikarya</taxon>
        <taxon>Ascomycota</taxon>
        <taxon>Pezizomycotina</taxon>
        <taxon>Sordariomycetes</taxon>
        <taxon>Xylariomycetidae</taxon>
        <taxon>Amphisphaeriales</taxon>
        <taxon>Sporocadaceae</taxon>
        <taxon>Pestalotiopsis</taxon>
    </lineage>
</organism>
<dbReference type="InParanoid" id="W3XGI2"/>
<dbReference type="AlphaFoldDB" id="W3XGI2"/>
<dbReference type="KEGG" id="pfy:PFICI_03144"/>
<dbReference type="EMBL" id="KI912110">
    <property type="protein sequence ID" value="ETS85119.1"/>
    <property type="molecule type" value="Genomic_DNA"/>
</dbReference>
<reference evidence="2" key="1">
    <citation type="journal article" date="2015" name="BMC Genomics">
        <title>Genomic and transcriptomic analysis of the endophytic fungus Pestalotiopsis fici reveals its lifestyle and high potential for synthesis of natural products.</title>
        <authorList>
            <person name="Wang X."/>
            <person name="Zhang X."/>
            <person name="Liu L."/>
            <person name="Xiang M."/>
            <person name="Wang W."/>
            <person name="Sun X."/>
            <person name="Che Y."/>
            <person name="Guo L."/>
            <person name="Liu G."/>
            <person name="Guo L."/>
            <person name="Wang C."/>
            <person name="Yin W.B."/>
            <person name="Stadler M."/>
            <person name="Zhang X."/>
            <person name="Liu X."/>
        </authorList>
    </citation>
    <scope>NUCLEOTIDE SEQUENCE [LARGE SCALE GENOMIC DNA]</scope>
    <source>
        <strain evidence="2">W106-1 / CGMCC3.15140</strain>
    </source>
</reference>
<sequence>MPAPAVDNHAISVVLWGGDNPNEPLADPVGHMALAVHADVSQPAICHLHHVRCPNQVRFIYESRPQQPFASDPAPRGRCELRGGLSAGDARTANDVLARFGADETQLPFYGEGNCHNWTAGAIGALEEAGLAEPGDAAVWAALIGKGPRAMQHSWVDGSRRRWIDCDEFSQAWSGPVDARWGEGGEAQAAALAAANASASNLKDRVARLQKLLGGEHK</sequence>
<gene>
    <name evidence="1" type="ORF">PFICI_03144</name>
</gene>
<name>W3XGI2_PESFW</name>
<keyword evidence="2" id="KW-1185">Reference proteome</keyword>
<dbReference type="OrthoDB" id="4412761at2759"/>
<proteinExistence type="predicted"/>
<dbReference type="Proteomes" id="UP000030651">
    <property type="component" value="Unassembled WGS sequence"/>
</dbReference>
<protein>
    <submittedName>
        <fullName evidence="1">Uncharacterized protein</fullName>
    </submittedName>
</protein>